<evidence type="ECO:0000256" key="1">
    <source>
        <dbReference type="ARBA" id="ARBA00006547"/>
    </source>
</evidence>
<dbReference type="SUPFAM" id="SSF54001">
    <property type="entry name" value="Cysteine proteinases"/>
    <property type="match status" value="1"/>
</dbReference>
<evidence type="ECO:0000256" key="2">
    <source>
        <dbReference type="RuleBase" id="RU003452"/>
    </source>
</evidence>
<evidence type="ECO:0000313" key="5">
    <source>
        <dbReference type="Proteomes" id="UP000664554"/>
    </source>
</evidence>
<comment type="similarity">
    <text evidence="1 2">Belongs to the arylamine N-acetyltransferase family.</text>
</comment>
<dbReference type="PRINTS" id="PR01543">
    <property type="entry name" value="ANATRNSFRASE"/>
</dbReference>
<organism evidence="4 5">
    <name type="scientific">Psychrobacter coccoides</name>
    <dbReference type="NCBI Taxonomy" id="2818440"/>
    <lineage>
        <taxon>Bacteria</taxon>
        <taxon>Pseudomonadati</taxon>
        <taxon>Pseudomonadota</taxon>
        <taxon>Gammaproteobacteria</taxon>
        <taxon>Moraxellales</taxon>
        <taxon>Moraxellaceae</taxon>
        <taxon>Psychrobacter</taxon>
    </lineage>
</organism>
<dbReference type="PANTHER" id="PTHR11786:SF0">
    <property type="entry name" value="ARYLAMINE N-ACETYLTRANSFERASE 4-RELATED"/>
    <property type="match status" value="1"/>
</dbReference>
<proteinExistence type="inferred from homology"/>
<dbReference type="InterPro" id="IPR053710">
    <property type="entry name" value="Arylamine_NAT_domain_sf"/>
</dbReference>
<evidence type="ECO:0000256" key="3">
    <source>
        <dbReference type="SAM" id="MobiDB-lite"/>
    </source>
</evidence>
<dbReference type="InterPro" id="IPR038765">
    <property type="entry name" value="Papain-like_cys_pep_sf"/>
</dbReference>
<dbReference type="InterPro" id="IPR001447">
    <property type="entry name" value="Arylamine_N-AcTrfase"/>
</dbReference>
<dbReference type="EMBL" id="JAGBKM010000011">
    <property type="protein sequence ID" value="MBO1531032.1"/>
    <property type="molecule type" value="Genomic_DNA"/>
</dbReference>
<dbReference type="Gene3D" id="3.30.2140.20">
    <property type="match status" value="1"/>
</dbReference>
<feature type="region of interest" description="Disordered" evidence="3">
    <location>
        <begin position="150"/>
        <end position="169"/>
    </location>
</feature>
<dbReference type="Pfam" id="PF00797">
    <property type="entry name" value="Acetyltransf_2"/>
    <property type="match status" value="1"/>
</dbReference>
<gene>
    <name evidence="4" type="ORF">J3492_07360</name>
</gene>
<comment type="caution">
    <text evidence="4">The sequence shown here is derived from an EMBL/GenBank/DDBJ whole genome shotgun (WGS) entry which is preliminary data.</text>
</comment>
<reference evidence="4 5" key="1">
    <citation type="submission" date="2021-03" db="EMBL/GenBank/DDBJ databases">
        <authorList>
            <person name="Shang D.-D."/>
            <person name="Du Z.-J."/>
            <person name="Chen G.-J."/>
        </authorList>
    </citation>
    <scope>NUCLEOTIDE SEQUENCE [LARGE SCALE GENOMIC DNA]</scope>
    <source>
        <strain evidence="4 5">F1192</strain>
    </source>
</reference>
<dbReference type="PANTHER" id="PTHR11786">
    <property type="entry name" value="N-HYDROXYARYLAMINE O-ACETYLTRANSFERASE"/>
    <property type="match status" value="1"/>
</dbReference>
<name>A0ABS3NNN7_9GAMM</name>
<dbReference type="RefSeq" id="WP_207991162.1">
    <property type="nucleotide sequence ID" value="NZ_JAGBKM010000011.1"/>
</dbReference>
<dbReference type="Proteomes" id="UP000664554">
    <property type="component" value="Unassembled WGS sequence"/>
</dbReference>
<evidence type="ECO:0000313" key="4">
    <source>
        <dbReference type="EMBL" id="MBO1531032.1"/>
    </source>
</evidence>
<protein>
    <submittedName>
        <fullName evidence="4">Arylamine N-acetyltransferase</fullName>
    </submittedName>
</protein>
<keyword evidence="5" id="KW-1185">Reference proteome</keyword>
<sequence>MSDINYKHYLEQLGFTESEINQSLTPDLDTLKRLQLAHLTQYAFQSVTTILDRPVDLKEETIYDKLVVRGLGGYCYELNGLFLSLLRHLDYEARIITGIVIINNQLEPRNARTHMALVVTIDKQNYLVDVGFGGLVPSAPLLFSYHQENQQSGEQKNNAQPEPQIQTTPHGRYKIIKDDSFDNQTENPILPHTRVNYERYILCCEVKAEWQMLYVFDLLPQTQIDMVVGSWYISTYPKSPFKSRLMASRLDKHGIRHTLLNNKYQRHQLGEASKSTILEDLDTLLTQLKEVFLIDITSTLTSDEQLKLQRFLENHP</sequence>
<accession>A0ABS3NNN7</accession>